<dbReference type="AlphaFoldDB" id="A0AA88WKS5"/>
<accession>A0AA88WKS5</accession>
<protein>
    <submittedName>
        <fullName evidence="2">Uncharacterized protein</fullName>
    </submittedName>
</protein>
<name>A0AA88WKS5_9ASTE</name>
<feature type="compositionally biased region" description="Basic and acidic residues" evidence="1">
    <location>
        <begin position="17"/>
        <end position="42"/>
    </location>
</feature>
<organism evidence="2 3">
    <name type="scientific">Escallonia herrerae</name>
    <dbReference type="NCBI Taxonomy" id="1293975"/>
    <lineage>
        <taxon>Eukaryota</taxon>
        <taxon>Viridiplantae</taxon>
        <taxon>Streptophyta</taxon>
        <taxon>Embryophyta</taxon>
        <taxon>Tracheophyta</taxon>
        <taxon>Spermatophyta</taxon>
        <taxon>Magnoliopsida</taxon>
        <taxon>eudicotyledons</taxon>
        <taxon>Gunneridae</taxon>
        <taxon>Pentapetalae</taxon>
        <taxon>asterids</taxon>
        <taxon>campanulids</taxon>
        <taxon>Escalloniales</taxon>
        <taxon>Escalloniaceae</taxon>
        <taxon>Escallonia</taxon>
    </lineage>
</organism>
<dbReference type="Proteomes" id="UP001188597">
    <property type="component" value="Unassembled WGS sequence"/>
</dbReference>
<feature type="region of interest" description="Disordered" evidence="1">
    <location>
        <begin position="15"/>
        <end position="42"/>
    </location>
</feature>
<reference evidence="2" key="1">
    <citation type="submission" date="2022-12" db="EMBL/GenBank/DDBJ databases">
        <title>Draft genome assemblies for two species of Escallonia (Escalloniales).</title>
        <authorList>
            <person name="Chanderbali A."/>
            <person name="Dervinis C."/>
            <person name="Anghel I."/>
            <person name="Soltis D."/>
            <person name="Soltis P."/>
            <person name="Zapata F."/>
        </authorList>
    </citation>
    <scope>NUCLEOTIDE SEQUENCE</scope>
    <source>
        <strain evidence="2">UCBG64.0493</strain>
        <tissue evidence="2">Leaf</tissue>
    </source>
</reference>
<gene>
    <name evidence="2" type="ORF">RJ639_039878</name>
</gene>
<sequence length="73" mass="8172">MVQYEKAEILSVGLAQKPEKKIDEPKKGKAKKPEEKKKDTKEEISYQEALVSLLTLSTTLVELEQHASSSSIN</sequence>
<proteinExistence type="predicted"/>
<comment type="caution">
    <text evidence="2">The sequence shown here is derived from an EMBL/GenBank/DDBJ whole genome shotgun (WGS) entry which is preliminary data.</text>
</comment>
<keyword evidence="3" id="KW-1185">Reference proteome</keyword>
<evidence type="ECO:0000313" key="3">
    <source>
        <dbReference type="Proteomes" id="UP001188597"/>
    </source>
</evidence>
<evidence type="ECO:0000256" key="1">
    <source>
        <dbReference type="SAM" id="MobiDB-lite"/>
    </source>
</evidence>
<dbReference type="EMBL" id="JAVXUP010000374">
    <property type="protein sequence ID" value="KAK3029591.1"/>
    <property type="molecule type" value="Genomic_DNA"/>
</dbReference>
<evidence type="ECO:0000313" key="2">
    <source>
        <dbReference type="EMBL" id="KAK3029591.1"/>
    </source>
</evidence>